<dbReference type="GO" id="GO:0006412">
    <property type="term" value="P:translation"/>
    <property type="evidence" value="ECO:0007669"/>
    <property type="project" value="InterPro"/>
</dbReference>
<dbReference type="AlphaFoldDB" id="A0A9W7E997"/>
<comment type="caution">
    <text evidence="5">The sequence shown here is derived from an EMBL/GenBank/DDBJ whole genome shotgun (WGS) entry which is preliminary data.</text>
</comment>
<sequence length="143" mass="15482">MASSFSSMATQAPQESMALNELTYVDGDRKKKKRVGRGIGSGRGKTCGRGHKGKKARGGGSVALGFEGGQTPFWRRIPKRGFTKPNAKPLETLGLNKVENYIAMGRLNQVGTGPNGTITMKVRNCRGATTTTTIVSSFRYFRH</sequence>
<protein>
    <recommendedName>
        <fullName evidence="7">Ribosomal protein L18e/L15P domain-containing protein</fullName>
    </recommendedName>
</protein>
<dbReference type="InterPro" id="IPR030878">
    <property type="entry name" value="Ribosomal_uL15"/>
</dbReference>
<dbReference type="HAMAP" id="MF_01341">
    <property type="entry name" value="Ribosomal_uL15"/>
    <property type="match status" value="1"/>
</dbReference>
<organism evidence="5 6">
    <name type="scientific">Triparma laevis f. inornata</name>
    <dbReference type="NCBI Taxonomy" id="1714386"/>
    <lineage>
        <taxon>Eukaryota</taxon>
        <taxon>Sar</taxon>
        <taxon>Stramenopiles</taxon>
        <taxon>Ochrophyta</taxon>
        <taxon>Bolidophyceae</taxon>
        <taxon>Parmales</taxon>
        <taxon>Triparmaceae</taxon>
        <taxon>Triparma</taxon>
    </lineage>
</organism>
<dbReference type="PANTHER" id="PTHR12934:SF11">
    <property type="entry name" value="LARGE RIBOSOMAL SUBUNIT PROTEIN UL15M"/>
    <property type="match status" value="1"/>
</dbReference>
<keyword evidence="2" id="KW-0689">Ribosomal protein</keyword>
<dbReference type="EMBL" id="BLQM01000181">
    <property type="protein sequence ID" value="GMH73054.1"/>
    <property type="molecule type" value="Genomic_DNA"/>
</dbReference>
<dbReference type="GO" id="GO:0005762">
    <property type="term" value="C:mitochondrial large ribosomal subunit"/>
    <property type="evidence" value="ECO:0007669"/>
    <property type="project" value="TreeGrafter"/>
</dbReference>
<dbReference type="NCBIfam" id="TIGR01071">
    <property type="entry name" value="rplO_bact"/>
    <property type="match status" value="1"/>
</dbReference>
<evidence type="ECO:0000256" key="4">
    <source>
        <dbReference type="SAM" id="MobiDB-lite"/>
    </source>
</evidence>
<feature type="compositionally biased region" description="Basic residues" evidence="4">
    <location>
        <begin position="46"/>
        <end position="57"/>
    </location>
</feature>
<accession>A0A9W7E997</accession>
<evidence type="ECO:0000256" key="2">
    <source>
        <dbReference type="ARBA" id="ARBA00022980"/>
    </source>
</evidence>
<evidence type="ECO:0008006" key="7">
    <source>
        <dbReference type="Google" id="ProtNLM"/>
    </source>
</evidence>
<evidence type="ECO:0000313" key="5">
    <source>
        <dbReference type="EMBL" id="GMH73054.1"/>
    </source>
</evidence>
<dbReference type="InterPro" id="IPR005749">
    <property type="entry name" value="Ribosomal_uL15_bac-type"/>
</dbReference>
<reference evidence="6" key="1">
    <citation type="journal article" date="2023" name="Commun. Biol.">
        <title>Genome analysis of Parmales, the sister group of diatoms, reveals the evolutionary specialization of diatoms from phago-mixotrophs to photoautotrophs.</title>
        <authorList>
            <person name="Ban H."/>
            <person name="Sato S."/>
            <person name="Yoshikawa S."/>
            <person name="Yamada K."/>
            <person name="Nakamura Y."/>
            <person name="Ichinomiya M."/>
            <person name="Sato N."/>
            <person name="Blanc-Mathieu R."/>
            <person name="Endo H."/>
            <person name="Kuwata A."/>
            <person name="Ogata H."/>
        </authorList>
    </citation>
    <scope>NUCLEOTIDE SEQUENCE [LARGE SCALE GENOMIC DNA]</scope>
</reference>
<dbReference type="InterPro" id="IPR036227">
    <property type="entry name" value="Ribosomal_uL15/eL18_sf"/>
</dbReference>
<keyword evidence="3" id="KW-0687">Ribonucleoprotein</keyword>
<dbReference type="PANTHER" id="PTHR12934">
    <property type="entry name" value="50S RIBOSOMAL PROTEIN L15"/>
    <property type="match status" value="1"/>
</dbReference>
<dbReference type="GO" id="GO:0003735">
    <property type="term" value="F:structural constituent of ribosome"/>
    <property type="evidence" value="ECO:0007669"/>
    <property type="project" value="InterPro"/>
</dbReference>
<dbReference type="Proteomes" id="UP001162640">
    <property type="component" value="Unassembled WGS sequence"/>
</dbReference>
<gene>
    <name evidence="5" type="ORF">TL16_g06083</name>
</gene>
<proteinExistence type="inferred from homology"/>
<comment type="similarity">
    <text evidence="1">Belongs to the universal ribosomal protein uL15 family.</text>
</comment>
<name>A0A9W7E997_9STRA</name>
<feature type="region of interest" description="Disordered" evidence="4">
    <location>
        <begin position="21"/>
        <end position="64"/>
    </location>
</feature>
<evidence type="ECO:0000313" key="6">
    <source>
        <dbReference type="Proteomes" id="UP001162640"/>
    </source>
</evidence>
<evidence type="ECO:0000256" key="3">
    <source>
        <dbReference type="ARBA" id="ARBA00023274"/>
    </source>
</evidence>
<evidence type="ECO:0000256" key="1">
    <source>
        <dbReference type="ARBA" id="ARBA00007320"/>
    </source>
</evidence>
<dbReference type="SUPFAM" id="SSF52080">
    <property type="entry name" value="Ribosomal proteins L15p and L18e"/>
    <property type="match status" value="1"/>
</dbReference>